<evidence type="ECO:0000313" key="2">
    <source>
        <dbReference type="EMBL" id="MBW4330855.1"/>
    </source>
</evidence>
<keyword evidence="3" id="KW-1185">Reference proteome</keyword>
<dbReference type="Proteomes" id="UP001197214">
    <property type="component" value="Unassembled WGS sequence"/>
</dbReference>
<reference evidence="2 3" key="1">
    <citation type="submission" date="2021-07" db="EMBL/GenBank/DDBJ databases">
        <title>Stakelama flava sp. nov., a novel endophytic bacterium isolated from branch of Kandelia candel.</title>
        <authorList>
            <person name="Tuo L."/>
        </authorList>
    </citation>
    <scope>NUCLEOTIDE SEQUENCE [LARGE SCALE GENOMIC DNA]</scope>
    <source>
        <strain evidence="2 3">CBK3Z-3</strain>
    </source>
</reference>
<feature type="chain" id="PRO_5045600484" description="Tetratricopeptide repeat protein" evidence="1">
    <location>
        <begin position="23"/>
        <end position="434"/>
    </location>
</feature>
<evidence type="ECO:0000313" key="3">
    <source>
        <dbReference type="Proteomes" id="UP001197214"/>
    </source>
</evidence>
<keyword evidence="1" id="KW-0732">Signal</keyword>
<dbReference type="EMBL" id="JAHWZX010000006">
    <property type="protein sequence ID" value="MBW4330855.1"/>
    <property type="molecule type" value="Genomic_DNA"/>
</dbReference>
<evidence type="ECO:0000256" key="1">
    <source>
        <dbReference type="SAM" id="SignalP"/>
    </source>
</evidence>
<proteinExistence type="predicted"/>
<accession>A0ABS6XN35</accession>
<name>A0ABS6XN35_9SPHN</name>
<protein>
    <recommendedName>
        <fullName evidence="4">Tetratricopeptide repeat protein</fullName>
    </recommendedName>
</protein>
<dbReference type="RefSeq" id="WP_219237978.1">
    <property type="nucleotide sequence ID" value="NZ_JAHWZX010000006.1"/>
</dbReference>
<sequence length="434" mass="46715">MKFVSKAAMAAALAVGVSTAMVATAPMAAAKDKKKDEEKPLELSKEFRTEAQAAQEALKANDTATAKTHLDAAAKLAKSDDEKYFVAALGLPLAAREQDNARMKPALETLIASPRTSQEDRAKYSFYRGQIALQEKDNDTALSYLTKAKQMGYSDPQLPLLMARVEADTGATQQSLASLKEAIAARKASGEQVPEDWYKFGLSQAYKAKDNAGTNDWARMWVSAYPNAENWRDMIKLYQQNAQESGVKIDDDARLDLLRLMRATKSLAGQNDYYEYALLANQKGLPYASKAVIDEGRQNGAIPAKAQNIDELYSSAQQSIKRDSSLSSLESKAMASANGKLASQTGDAYLANGDYQNAVKLYRAAIQKGGVDTPTVNTRLGIALADAGMTDQAKQTFQSVNATGARADIVKMWMLYLDSKGGASAAPAATPSAG</sequence>
<comment type="caution">
    <text evidence="2">The sequence shown here is derived from an EMBL/GenBank/DDBJ whole genome shotgun (WGS) entry which is preliminary data.</text>
</comment>
<feature type="signal peptide" evidence="1">
    <location>
        <begin position="1"/>
        <end position="22"/>
    </location>
</feature>
<gene>
    <name evidence="2" type="ORF">KY084_08190</name>
</gene>
<organism evidence="2 3">
    <name type="scientific">Stakelama flava</name>
    <dbReference type="NCBI Taxonomy" id="2860338"/>
    <lineage>
        <taxon>Bacteria</taxon>
        <taxon>Pseudomonadati</taxon>
        <taxon>Pseudomonadota</taxon>
        <taxon>Alphaproteobacteria</taxon>
        <taxon>Sphingomonadales</taxon>
        <taxon>Sphingomonadaceae</taxon>
        <taxon>Stakelama</taxon>
    </lineage>
</organism>
<evidence type="ECO:0008006" key="4">
    <source>
        <dbReference type="Google" id="ProtNLM"/>
    </source>
</evidence>